<feature type="domain" description="C-type lectin" evidence="3">
    <location>
        <begin position="126"/>
        <end position="243"/>
    </location>
</feature>
<dbReference type="PANTHER" id="PTHR22803">
    <property type="entry name" value="MANNOSE, PHOSPHOLIPASE, LECTIN RECEPTOR RELATED"/>
    <property type="match status" value="1"/>
</dbReference>
<dbReference type="InterPro" id="IPR018378">
    <property type="entry name" value="C-type_lectin_CS"/>
</dbReference>
<keyword evidence="5" id="KW-1185">Reference proteome</keyword>
<dbReference type="GeneID" id="105023703"/>
<reference evidence="4" key="3">
    <citation type="submission" date="2025-09" db="UniProtKB">
        <authorList>
            <consortium name="Ensembl"/>
        </authorList>
    </citation>
    <scope>IDENTIFICATION</scope>
</reference>
<evidence type="ECO:0000313" key="4">
    <source>
        <dbReference type="Ensembl" id="ENSELUP00000091401.1"/>
    </source>
</evidence>
<feature type="signal peptide" evidence="2">
    <location>
        <begin position="1"/>
        <end position="19"/>
    </location>
</feature>
<keyword evidence="1" id="KW-1015">Disulfide bond</keyword>
<dbReference type="InterPro" id="IPR016187">
    <property type="entry name" value="CTDL_fold"/>
</dbReference>
<evidence type="ECO:0000313" key="5">
    <source>
        <dbReference type="Proteomes" id="UP000265140"/>
    </source>
</evidence>
<accession>A0AAY5KRT3</accession>
<name>A0AAY5KRT3_ESOLU</name>
<evidence type="ECO:0000259" key="3">
    <source>
        <dbReference type="PROSITE" id="PS50041"/>
    </source>
</evidence>
<dbReference type="RefSeq" id="XP_010891412.1">
    <property type="nucleotide sequence ID" value="XM_010893110.3"/>
</dbReference>
<dbReference type="KEGG" id="els:105023703"/>
<dbReference type="AlphaFoldDB" id="A0AAY5KRT3"/>
<dbReference type="PROSITE" id="PS50041">
    <property type="entry name" value="C_TYPE_LECTIN_2"/>
    <property type="match status" value="1"/>
</dbReference>
<organism evidence="4 5">
    <name type="scientific">Esox lucius</name>
    <name type="common">Northern pike</name>
    <dbReference type="NCBI Taxonomy" id="8010"/>
    <lineage>
        <taxon>Eukaryota</taxon>
        <taxon>Metazoa</taxon>
        <taxon>Chordata</taxon>
        <taxon>Craniata</taxon>
        <taxon>Vertebrata</taxon>
        <taxon>Euteleostomi</taxon>
        <taxon>Actinopterygii</taxon>
        <taxon>Neopterygii</taxon>
        <taxon>Teleostei</taxon>
        <taxon>Protacanthopterygii</taxon>
        <taxon>Esociformes</taxon>
        <taxon>Esocidae</taxon>
        <taxon>Esox</taxon>
    </lineage>
</organism>
<dbReference type="SMART" id="SM00034">
    <property type="entry name" value="CLECT"/>
    <property type="match status" value="1"/>
</dbReference>
<dbReference type="Gene3D" id="3.10.100.10">
    <property type="entry name" value="Mannose-Binding Protein A, subunit A"/>
    <property type="match status" value="1"/>
</dbReference>
<evidence type="ECO:0000256" key="1">
    <source>
        <dbReference type="ARBA" id="ARBA00023157"/>
    </source>
</evidence>
<keyword evidence="2" id="KW-0732">Signal</keyword>
<dbReference type="CDD" id="cd00037">
    <property type="entry name" value="CLECT"/>
    <property type="match status" value="1"/>
</dbReference>
<dbReference type="SUPFAM" id="SSF56436">
    <property type="entry name" value="C-type lectin-like"/>
    <property type="match status" value="1"/>
</dbReference>
<dbReference type="GeneTree" id="ENSGT01150000286973"/>
<dbReference type="Proteomes" id="UP000265140">
    <property type="component" value="Chromosome 17"/>
</dbReference>
<protein>
    <recommendedName>
        <fullName evidence="3">C-type lectin domain-containing protein</fullName>
    </recommendedName>
</protein>
<evidence type="ECO:0000256" key="2">
    <source>
        <dbReference type="SAM" id="SignalP"/>
    </source>
</evidence>
<dbReference type="InterPro" id="IPR001304">
    <property type="entry name" value="C-type_lectin-like"/>
</dbReference>
<dbReference type="InterPro" id="IPR050111">
    <property type="entry name" value="C-type_lectin/snaclec_domain"/>
</dbReference>
<proteinExistence type="predicted"/>
<sequence length="246" mass="27463">MAIINILLLLCAAFILCESTPLLEANQDQLSASEPKLKTNGEHLPGVNYKEIIGEEGDSNEQSPGLKEINPVQALTQGNMNDMETLHPSEELNEVQALSLESFQAADERVELTQSRSSCPSGWYNYGSHCFRFINTAMSWAESEQFCVLQRGNLASIHNKDEDNFIKVLMRVQAGGLPVTWIGGYDLGKTSLWLWSDGSIFVYSNWGKGEPNNGFGNCLQINYGTDKLWDDTDCKTKLPFVCRKKK</sequence>
<dbReference type="InterPro" id="IPR016186">
    <property type="entry name" value="C-type_lectin-like/link_sf"/>
</dbReference>
<dbReference type="PROSITE" id="PS00615">
    <property type="entry name" value="C_TYPE_LECTIN_1"/>
    <property type="match status" value="1"/>
</dbReference>
<dbReference type="PRINTS" id="PR01504">
    <property type="entry name" value="PNCREATITSAP"/>
</dbReference>
<reference evidence="4 5" key="1">
    <citation type="submission" date="2020-02" db="EMBL/GenBank/DDBJ databases">
        <title>Esox lucius (northern pike) genome, fEsoLuc1, primary haplotype.</title>
        <authorList>
            <person name="Myers G."/>
            <person name="Karagic N."/>
            <person name="Meyer A."/>
            <person name="Pippel M."/>
            <person name="Reichard M."/>
            <person name="Winkler S."/>
            <person name="Tracey A."/>
            <person name="Sims Y."/>
            <person name="Howe K."/>
            <person name="Rhie A."/>
            <person name="Formenti G."/>
            <person name="Durbin R."/>
            <person name="Fedrigo O."/>
            <person name="Jarvis E.D."/>
        </authorList>
    </citation>
    <scope>NUCLEOTIDE SEQUENCE [LARGE SCALE GENOMIC DNA]</scope>
</reference>
<reference evidence="4" key="2">
    <citation type="submission" date="2025-08" db="UniProtKB">
        <authorList>
            <consortium name="Ensembl"/>
        </authorList>
    </citation>
    <scope>IDENTIFICATION</scope>
</reference>
<dbReference type="Ensembl" id="ENSELUT00000106563.1">
    <property type="protein sequence ID" value="ENSELUP00000091401.1"/>
    <property type="gene ID" value="ENSELUG00000035534.1"/>
</dbReference>
<feature type="chain" id="PRO_5044286436" description="C-type lectin domain-containing protein" evidence="2">
    <location>
        <begin position="20"/>
        <end position="246"/>
    </location>
</feature>
<dbReference type="Pfam" id="PF00059">
    <property type="entry name" value="Lectin_C"/>
    <property type="match status" value="1"/>
</dbReference>